<evidence type="ECO:0000313" key="5">
    <source>
        <dbReference type="Proteomes" id="UP000069526"/>
    </source>
</evidence>
<dbReference type="SUPFAM" id="SSF63817">
    <property type="entry name" value="Sortase"/>
    <property type="match status" value="1"/>
</dbReference>
<feature type="transmembrane region" description="Helical" evidence="3">
    <location>
        <begin position="248"/>
        <end position="274"/>
    </location>
</feature>
<dbReference type="Gene3D" id="2.40.260.10">
    <property type="entry name" value="Sortase"/>
    <property type="match status" value="1"/>
</dbReference>
<dbReference type="NCBIfam" id="NF033745">
    <property type="entry name" value="class_C_sortase"/>
    <property type="match status" value="1"/>
</dbReference>
<accession>A0A0Z8R2C9</accession>
<organism evidence="4 5">
    <name type="scientific">Streptococcus suis</name>
    <dbReference type="NCBI Taxonomy" id="1307"/>
    <lineage>
        <taxon>Bacteria</taxon>
        <taxon>Bacillati</taxon>
        <taxon>Bacillota</taxon>
        <taxon>Bacilli</taxon>
        <taxon>Lactobacillales</taxon>
        <taxon>Streptococcaceae</taxon>
        <taxon>Streptococcus</taxon>
    </lineage>
</organism>
<proteinExistence type="predicted"/>
<dbReference type="EMBL" id="FIJK01000085">
    <property type="protein sequence ID" value="CYW74701.1"/>
    <property type="molecule type" value="Genomic_DNA"/>
</dbReference>
<dbReference type="GO" id="GO:0016787">
    <property type="term" value="F:hydrolase activity"/>
    <property type="evidence" value="ECO:0007669"/>
    <property type="project" value="UniProtKB-KW"/>
</dbReference>
<dbReference type="Pfam" id="PF04203">
    <property type="entry name" value="Sortase"/>
    <property type="match status" value="1"/>
</dbReference>
<dbReference type="InterPro" id="IPR005754">
    <property type="entry name" value="Sortase"/>
</dbReference>
<keyword evidence="1" id="KW-0378">Hydrolase</keyword>
<protein>
    <submittedName>
        <fullName evidence="4">Sortase-like protein</fullName>
    </submittedName>
</protein>
<keyword evidence="3" id="KW-0472">Membrane</keyword>
<name>A0A0Z8R2C9_STRSU</name>
<feature type="active site" description="Proton donor/acceptor" evidence="2">
    <location>
        <position position="156"/>
    </location>
</feature>
<dbReference type="NCBIfam" id="TIGR01076">
    <property type="entry name" value="sortase_fam"/>
    <property type="match status" value="1"/>
</dbReference>
<sequence length="287" mass="32779">MVKKRIQHKKGLSKQSILLKLIFVFGLLITVYPLISQFYYRYESDREVESFYEQAQQLPSEEVSKRLEKARAYNQTLDPSKMQDPYSEEEKAGIAEYARMLEVKEKIGFVEIPKINERIAIYAGTTEDVLQKGAGHLEGSSLPVGGESTHTVISAHRGLPNASLFTNLDRLKIGDQFYIHNIAETLAYEVDQILVVEPSDFDPVIVQSGEDYATLLTCTPYMINSHRLLVRGHRVPYEPKVAAKQKPIFFLDMLSLSYLVAFLLMLLIFGVLYLRRKRKQQKVRGGT</sequence>
<dbReference type="InterPro" id="IPR042002">
    <property type="entry name" value="Sortase_C"/>
</dbReference>
<evidence type="ECO:0000313" key="4">
    <source>
        <dbReference type="EMBL" id="CYW74701.1"/>
    </source>
</evidence>
<feature type="transmembrane region" description="Helical" evidence="3">
    <location>
        <begin position="21"/>
        <end position="40"/>
    </location>
</feature>
<dbReference type="CDD" id="cd05827">
    <property type="entry name" value="Sortase_C"/>
    <property type="match status" value="1"/>
</dbReference>
<evidence type="ECO:0000256" key="1">
    <source>
        <dbReference type="ARBA" id="ARBA00022801"/>
    </source>
</evidence>
<evidence type="ECO:0000256" key="2">
    <source>
        <dbReference type="PIRSR" id="PIRSR605754-1"/>
    </source>
</evidence>
<keyword evidence="3" id="KW-0812">Transmembrane</keyword>
<dbReference type="AlphaFoldDB" id="A0A0Z8R2C9"/>
<evidence type="ECO:0000256" key="3">
    <source>
        <dbReference type="SAM" id="Phobius"/>
    </source>
</evidence>
<gene>
    <name evidence="4" type="ORF">ERS132539_02247</name>
</gene>
<dbReference type="Proteomes" id="UP000069526">
    <property type="component" value="Unassembled WGS sequence"/>
</dbReference>
<keyword evidence="3" id="KW-1133">Transmembrane helix</keyword>
<reference evidence="4 5" key="1">
    <citation type="submission" date="2016-02" db="EMBL/GenBank/DDBJ databases">
        <authorList>
            <consortium name="Pathogen Informatics"/>
        </authorList>
    </citation>
    <scope>NUCLEOTIDE SEQUENCE [LARGE SCALE GENOMIC DNA]</scope>
    <source>
        <strain evidence="4 5">SS1013</strain>
    </source>
</reference>
<dbReference type="InterPro" id="IPR023365">
    <property type="entry name" value="Sortase_dom-sf"/>
</dbReference>
<feature type="active site" description="Acyl-thioester intermediate" evidence="2">
    <location>
        <position position="218"/>
    </location>
</feature>